<evidence type="ECO:0000313" key="2">
    <source>
        <dbReference type="Proteomes" id="UP000273001"/>
    </source>
</evidence>
<sequence length="275" mass="29892">MATVEETVNAIISTGSWDERVAQMRLVAQRHGTAEHTRIYAEVANQVYVPHLAPDFAYVHSMDFYELSTFQASYRATLEATQGFTDMSQETVTRALLDQPRSLLTFRTVLGLLTKELASATTLVSSSSSPRRVSPGVIEGMERHGTRPSEDTAMTLALTIVKAMDGTLFGDPPDGLRTKQDKFDTRDGWATAAALARDGGTARDKAHRFERLRAESVRLGGVPLLGVLAGLGWARVNDTLGPVIRDTDGRVFTLSNLTQMLTVSPFPQLIGAAPA</sequence>
<dbReference type="Proteomes" id="UP000273001">
    <property type="component" value="Chromosome"/>
</dbReference>
<dbReference type="RefSeq" id="WP_120205014.1">
    <property type="nucleotide sequence ID" value="NZ_CP032514.1"/>
</dbReference>
<organism evidence="1 2">
    <name type="scientific">Actinomyces lilanjuaniae</name>
    <dbReference type="NCBI Taxonomy" id="2321394"/>
    <lineage>
        <taxon>Bacteria</taxon>
        <taxon>Bacillati</taxon>
        <taxon>Actinomycetota</taxon>
        <taxon>Actinomycetes</taxon>
        <taxon>Actinomycetales</taxon>
        <taxon>Actinomycetaceae</taxon>
        <taxon>Actinomyces</taxon>
    </lineage>
</organism>
<evidence type="ECO:0000313" key="1">
    <source>
        <dbReference type="EMBL" id="AYD90249.1"/>
    </source>
</evidence>
<protein>
    <submittedName>
        <fullName evidence="1">Uncharacterized protein</fullName>
    </submittedName>
</protein>
<name>A0ABN5PQD8_9ACTO</name>
<proteinExistence type="predicted"/>
<reference evidence="1 2" key="1">
    <citation type="submission" date="2018-09" db="EMBL/GenBank/DDBJ databases">
        <authorList>
            <person name="Li J."/>
        </authorList>
    </citation>
    <scope>NUCLEOTIDE SEQUENCE [LARGE SCALE GENOMIC DNA]</scope>
    <source>
        <strain evidence="1 2">2129</strain>
    </source>
</reference>
<gene>
    <name evidence="1" type="ORF">D5R93_09965</name>
</gene>
<accession>A0ABN5PQD8</accession>
<dbReference type="EMBL" id="CP032514">
    <property type="protein sequence ID" value="AYD90249.1"/>
    <property type="molecule type" value="Genomic_DNA"/>
</dbReference>
<keyword evidence="2" id="KW-1185">Reference proteome</keyword>